<dbReference type="RefSeq" id="WP_179268585.1">
    <property type="nucleotide sequence ID" value="NZ_CP058579.1"/>
</dbReference>
<dbReference type="GeneID" id="56037754"/>
<dbReference type="EMBL" id="CP058579">
    <property type="protein sequence ID" value="QLG62000.1"/>
    <property type="molecule type" value="Genomic_DNA"/>
</dbReference>
<accession>A0A7D5QBP3</accession>
<dbReference type="Proteomes" id="UP000509626">
    <property type="component" value="Chromosome"/>
</dbReference>
<dbReference type="AlphaFoldDB" id="A0A7D5QBP3"/>
<gene>
    <name evidence="1" type="ORF">HUG12_09805</name>
</gene>
<sequence length="120" mass="13758">MADETELPQIRSLIDGIEDEAELTVTDDEENDPSDLDLTNEQRYVIAALQESPESALRVVHRVATELEGTPFDDYQEEDGWTDERQHIRDMLWSMKSDGLVDNDGQLWYATDEAPPYVLE</sequence>
<dbReference type="KEGG" id="halu:HUG12_09805"/>
<dbReference type="OrthoDB" id="351067at2157"/>
<protein>
    <submittedName>
        <fullName evidence="1">Uncharacterized protein</fullName>
    </submittedName>
</protein>
<evidence type="ECO:0000313" key="1">
    <source>
        <dbReference type="EMBL" id="QLG62000.1"/>
    </source>
</evidence>
<keyword evidence="2" id="KW-1185">Reference proteome</keyword>
<proteinExistence type="predicted"/>
<organism evidence="1 2">
    <name type="scientific">Halorarum salinum</name>
    <dbReference type="NCBI Taxonomy" id="2743089"/>
    <lineage>
        <taxon>Archaea</taxon>
        <taxon>Methanobacteriati</taxon>
        <taxon>Methanobacteriota</taxon>
        <taxon>Stenosarchaea group</taxon>
        <taxon>Halobacteria</taxon>
        <taxon>Halobacteriales</taxon>
        <taxon>Haloferacaceae</taxon>
        <taxon>Halorarum</taxon>
    </lineage>
</organism>
<name>A0A7D5QBP3_9EURY</name>
<evidence type="ECO:0000313" key="2">
    <source>
        <dbReference type="Proteomes" id="UP000509626"/>
    </source>
</evidence>
<reference evidence="1 2" key="1">
    <citation type="submission" date="2020-06" db="EMBL/GenBank/DDBJ databases">
        <title>NJ-3-1, isolated from saline soil.</title>
        <authorList>
            <person name="Cui H.L."/>
            <person name="Shi X."/>
        </authorList>
    </citation>
    <scope>NUCLEOTIDE SEQUENCE [LARGE SCALE GENOMIC DNA]</scope>
    <source>
        <strain evidence="1 2">NJ-3-1</strain>
    </source>
</reference>